<dbReference type="InterPro" id="IPR008183">
    <property type="entry name" value="Aldose_1/G6P_1-epimerase"/>
</dbReference>
<dbReference type="GO" id="GO:0030246">
    <property type="term" value="F:carbohydrate binding"/>
    <property type="evidence" value="ECO:0007669"/>
    <property type="project" value="InterPro"/>
</dbReference>
<dbReference type="PANTHER" id="PTHR10091:SF0">
    <property type="entry name" value="GALACTOSE MUTAROTASE"/>
    <property type="match status" value="1"/>
</dbReference>
<dbReference type="OrthoDB" id="274691at2759"/>
<evidence type="ECO:0000256" key="1">
    <source>
        <dbReference type="ARBA" id="ARBA00006206"/>
    </source>
</evidence>
<dbReference type="SUPFAM" id="SSF74650">
    <property type="entry name" value="Galactose mutarotase-like"/>
    <property type="match status" value="1"/>
</dbReference>
<evidence type="ECO:0000256" key="2">
    <source>
        <dbReference type="ARBA" id="ARBA00023235"/>
    </source>
</evidence>
<evidence type="ECO:0000256" key="3">
    <source>
        <dbReference type="ARBA" id="ARBA00023277"/>
    </source>
</evidence>
<evidence type="ECO:0000313" key="4">
    <source>
        <dbReference type="EMBL" id="KUJ10897.1"/>
    </source>
</evidence>
<dbReference type="RefSeq" id="XP_018065252.1">
    <property type="nucleotide sequence ID" value="XM_018212356.1"/>
</dbReference>
<protein>
    <submittedName>
        <fullName evidence="4">Galactose mutarotase-like protein</fullName>
    </submittedName>
</protein>
<dbReference type="KEGG" id="psco:LY89DRAFT_655732"/>
<dbReference type="GO" id="GO:0004034">
    <property type="term" value="F:aldose 1-epimerase activity"/>
    <property type="evidence" value="ECO:0007669"/>
    <property type="project" value="TreeGrafter"/>
</dbReference>
<dbReference type="Gene3D" id="2.70.98.10">
    <property type="match status" value="1"/>
</dbReference>
<accession>A0A194WTF8</accession>
<dbReference type="GO" id="GO:0033499">
    <property type="term" value="P:galactose catabolic process via UDP-galactose, Leloir pathway"/>
    <property type="evidence" value="ECO:0007669"/>
    <property type="project" value="TreeGrafter"/>
</dbReference>
<dbReference type="PROSITE" id="PS00545">
    <property type="entry name" value="ALDOSE_1_EPIMERASE"/>
    <property type="match status" value="1"/>
</dbReference>
<keyword evidence="2" id="KW-0413">Isomerase</keyword>
<dbReference type="STRING" id="149040.A0A194WTF8"/>
<dbReference type="Proteomes" id="UP000070700">
    <property type="component" value="Unassembled WGS sequence"/>
</dbReference>
<proteinExistence type="inferred from homology"/>
<dbReference type="InterPro" id="IPR047215">
    <property type="entry name" value="Galactose_mutarotase-like"/>
</dbReference>
<keyword evidence="5" id="KW-1185">Reference proteome</keyword>
<dbReference type="Pfam" id="PF01263">
    <property type="entry name" value="Aldose_epim"/>
    <property type="match status" value="1"/>
</dbReference>
<dbReference type="EMBL" id="KQ947428">
    <property type="protein sequence ID" value="KUJ10897.1"/>
    <property type="molecule type" value="Genomic_DNA"/>
</dbReference>
<comment type="similarity">
    <text evidence="1">Belongs to the aldose epimerase family.</text>
</comment>
<gene>
    <name evidence="4" type="ORF">LY89DRAFT_655732</name>
</gene>
<dbReference type="InParanoid" id="A0A194WTF8"/>
<evidence type="ECO:0000313" key="5">
    <source>
        <dbReference type="Proteomes" id="UP000070700"/>
    </source>
</evidence>
<name>A0A194WTF8_MOLSC</name>
<dbReference type="AlphaFoldDB" id="A0A194WTF8"/>
<dbReference type="FunCoup" id="A0A194WTF8">
    <property type="interactions" value="786"/>
</dbReference>
<organism evidence="4 5">
    <name type="scientific">Mollisia scopiformis</name>
    <name type="common">Conifer needle endophyte fungus</name>
    <name type="synonym">Phialocephala scopiformis</name>
    <dbReference type="NCBI Taxonomy" id="149040"/>
    <lineage>
        <taxon>Eukaryota</taxon>
        <taxon>Fungi</taxon>
        <taxon>Dikarya</taxon>
        <taxon>Ascomycota</taxon>
        <taxon>Pezizomycotina</taxon>
        <taxon>Leotiomycetes</taxon>
        <taxon>Helotiales</taxon>
        <taxon>Mollisiaceae</taxon>
        <taxon>Mollisia</taxon>
    </lineage>
</organism>
<reference evidence="4 5" key="1">
    <citation type="submission" date="2015-10" db="EMBL/GenBank/DDBJ databases">
        <title>Full genome of DAOMC 229536 Phialocephala scopiformis, a fungal endophyte of spruce producing the potent anti-insectan compound rugulosin.</title>
        <authorList>
            <consortium name="DOE Joint Genome Institute"/>
            <person name="Walker A.K."/>
            <person name="Frasz S.L."/>
            <person name="Seifert K.A."/>
            <person name="Miller J.D."/>
            <person name="Mondo S.J."/>
            <person name="Labutti K."/>
            <person name="Lipzen A."/>
            <person name="Dockter R."/>
            <person name="Kennedy M."/>
            <person name="Grigoriev I.V."/>
            <person name="Spatafora J.W."/>
        </authorList>
    </citation>
    <scope>NUCLEOTIDE SEQUENCE [LARGE SCALE GENOMIC DNA]</scope>
    <source>
        <strain evidence="4 5">CBS 120377</strain>
    </source>
</reference>
<dbReference type="InterPro" id="IPR018052">
    <property type="entry name" value="Ald1_epimerase_CS"/>
</dbReference>
<dbReference type="InterPro" id="IPR011013">
    <property type="entry name" value="Gal_mutarotase_sf_dom"/>
</dbReference>
<dbReference type="PANTHER" id="PTHR10091">
    <property type="entry name" value="ALDOSE-1-EPIMERASE"/>
    <property type="match status" value="1"/>
</dbReference>
<sequence length="348" mass="37478">MSSSPTPFQFLPLGAIIQSFLVGKTNIVQSFPKQSLYVSHNAPFFGETIGRVANRISNAKINSLNNKSYSLAQNNGANSLHGGVVGWGKRVWDGPTPVGVRKIPGVDGLEGGESVEFKLRSEDGDEGYPGTVDVSVVYTAGTQTEGVKEVRVLGIEYEVKMVDDASGAQETAVNVTNHSYFNLTGAPTIEGTEVSLCTSDFLPVDDGGIPTSASTASYPGVTANKTFTLGATEPDIDDCFIVDPSKASSIPLDTRSSPLHKLITAYHPETKIHLEVLSTEPAFQFYTGKYIEVPEVEGVPARGARSGFCVEPSRYVNAVNVDEWRGQVVLRRGEEYGSRVVYRGWSDE</sequence>
<dbReference type="CDD" id="cd09019">
    <property type="entry name" value="galactose_mutarotase_like"/>
    <property type="match status" value="1"/>
</dbReference>
<keyword evidence="3" id="KW-0119">Carbohydrate metabolism</keyword>
<dbReference type="GeneID" id="28822082"/>
<dbReference type="InterPro" id="IPR014718">
    <property type="entry name" value="GH-type_carb-bd"/>
</dbReference>
<dbReference type="GO" id="GO:0006006">
    <property type="term" value="P:glucose metabolic process"/>
    <property type="evidence" value="ECO:0007669"/>
    <property type="project" value="TreeGrafter"/>
</dbReference>